<comment type="caution">
    <text evidence="2">The sequence shown here is derived from an EMBL/GenBank/DDBJ whole genome shotgun (WGS) entry which is preliminary data.</text>
</comment>
<feature type="compositionally biased region" description="Pro residues" evidence="1">
    <location>
        <begin position="86"/>
        <end position="101"/>
    </location>
</feature>
<reference evidence="2 3" key="1">
    <citation type="journal article" date="2022" name="Nat. Plants">
        <title>Genomes of leafy and leafless Platanthera orchids illuminate the evolution of mycoheterotrophy.</title>
        <authorList>
            <person name="Li M.H."/>
            <person name="Liu K.W."/>
            <person name="Li Z."/>
            <person name="Lu H.C."/>
            <person name="Ye Q.L."/>
            <person name="Zhang D."/>
            <person name="Wang J.Y."/>
            <person name="Li Y.F."/>
            <person name="Zhong Z.M."/>
            <person name="Liu X."/>
            <person name="Yu X."/>
            <person name="Liu D.K."/>
            <person name="Tu X.D."/>
            <person name="Liu B."/>
            <person name="Hao Y."/>
            <person name="Liao X.Y."/>
            <person name="Jiang Y.T."/>
            <person name="Sun W.H."/>
            <person name="Chen J."/>
            <person name="Chen Y.Q."/>
            <person name="Ai Y."/>
            <person name="Zhai J.W."/>
            <person name="Wu S.S."/>
            <person name="Zhou Z."/>
            <person name="Hsiao Y.Y."/>
            <person name="Wu W.L."/>
            <person name="Chen Y.Y."/>
            <person name="Lin Y.F."/>
            <person name="Hsu J.L."/>
            <person name="Li C.Y."/>
            <person name="Wang Z.W."/>
            <person name="Zhao X."/>
            <person name="Zhong W.Y."/>
            <person name="Ma X.K."/>
            <person name="Ma L."/>
            <person name="Huang J."/>
            <person name="Chen G.Z."/>
            <person name="Huang M.Z."/>
            <person name="Huang L."/>
            <person name="Peng D.H."/>
            <person name="Luo Y.B."/>
            <person name="Zou S.Q."/>
            <person name="Chen S.P."/>
            <person name="Lan S."/>
            <person name="Tsai W.C."/>
            <person name="Van de Peer Y."/>
            <person name="Liu Z.J."/>
        </authorList>
    </citation>
    <scope>NUCLEOTIDE SEQUENCE [LARGE SCALE GENOMIC DNA]</scope>
    <source>
        <strain evidence="2">Lor288</strain>
    </source>
</reference>
<evidence type="ECO:0000313" key="3">
    <source>
        <dbReference type="Proteomes" id="UP001412067"/>
    </source>
</evidence>
<sequence length="205" mass="22146">MDVLSTSDHEENSPNQSCPEAVCKNAAEKNTETASSLKSLISASLNHLAKPFMPGSIDAIMQICGNYGDTSRQTSQIPASSARHSAPPPPSQAPPAPPAPPRRPHVWARHAPSEFSLSESIVRRPGKAPKGPFPTRPLACTRRPVLATNAAQAVRRQPMGSGLGPPWPILRTNHFPKVTDPFCRLPLSTLFHRPEAVHLGDLMRL</sequence>
<evidence type="ECO:0000313" key="2">
    <source>
        <dbReference type="EMBL" id="KAK8956250.1"/>
    </source>
</evidence>
<feature type="region of interest" description="Disordered" evidence="1">
    <location>
        <begin position="69"/>
        <end position="139"/>
    </location>
</feature>
<gene>
    <name evidence="2" type="ORF">KSP40_PGU008400</name>
</gene>
<dbReference type="PANTHER" id="PTHR34141:SF1">
    <property type="match status" value="1"/>
</dbReference>
<dbReference type="Proteomes" id="UP001412067">
    <property type="component" value="Unassembled WGS sequence"/>
</dbReference>
<proteinExistence type="predicted"/>
<name>A0ABR2M2D7_9ASPA</name>
<evidence type="ECO:0000256" key="1">
    <source>
        <dbReference type="SAM" id="MobiDB-lite"/>
    </source>
</evidence>
<dbReference type="PANTHER" id="PTHR34141">
    <property type="match status" value="1"/>
</dbReference>
<accession>A0ABR2M2D7</accession>
<organism evidence="2 3">
    <name type="scientific">Platanthera guangdongensis</name>
    <dbReference type="NCBI Taxonomy" id="2320717"/>
    <lineage>
        <taxon>Eukaryota</taxon>
        <taxon>Viridiplantae</taxon>
        <taxon>Streptophyta</taxon>
        <taxon>Embryophyta</taxon>
        <taxon>Tracheophyta</taxon>
        <taxon>Spermatophyta</taxon>
        <taxon>Magnoliopsida</taxon>
        <taxon>Liliopsida</taxon>
        <taxon>Asparagales</taxon>
        <taxon>Orchidaceae</taxon>
        <taxon>Orchidoideae</taxon>
        <taxon>Orchideae</taxon>
        <taxon>Orchidinae</taxon>
        <taxon>Platanthera</taxon>
    </lineage>
</organism>
<protein>
    <submittedName>
        <fullName evidence="2">Uncharacterized protein</fullName>
    </submittedName>
</protein>
<dbReference type="EMBL" id="JBBWWR010000013">
    <property type="protein sequence ID" value="KAK8956250.1"/>
    <property type="molecule type" value="Genomic_DNA"/>
</dbReference>
<keyword evidence="3" id="KW-1185">Reference proteome</keyword>